<feature type="transmembrane region" description="Helical" evidence="1">
    <location>
        <begin position="137"/>
        <end position="158"/>
    </location>
</feature>
<feature type="domain" description="VTT" evidence="2">
    <location>
        <begin position="42"/>
        <end position="158"/>
    </location>
</feature>
<dbReference type="Pfam" id="PF09335">
    <property type="entry name" value="VTT_dom"/>
    <property type="match status" value="1"/>
</dbReference>
<comment type="caution">
    <text evidence="3">The sequence shown here is derived from an EMBL/GenBank/DDBJ whole genome shotgun (WGS) entry which is preliminary data.</text>
</comment>
<proteinExistence type="predicted"/>
<dbReference type="Proteomes" id="UP000538666">
    <property type="component" value="Unassembled WGS sequence"/>
</dbReference>
<keyword evidence="1" id="KW-0472">Membrane</keyword>
<name>A0A841K2W7_9BACT</name>
<keyword evidence="1" id="KW-1133">Transmembrane helix</keyword>
<keyword evidence="1" id="KW-0812">Transmembrane</keyword>
<feature type="transmembrane region" description="Helical" evidence="1">
    <location>
        <begin position="178"/>
        <end position="197"/>
    </location>
</feature>
<dbReference type="InterPro" id="IPR032816">
    <property type="entry name" value="VTT_dom"/>
</dbReference>
<accession>A0A841K2W7</accession>
<dbReference type="RefSeq" id="WP_050060577.1">
    <property type="nucleotide sequence ID" value="NZ_JACHEK010000007.1"/>
</dbReference>
<organism evidence="3 4">
    <name type="scientific">Silvibacterium bohemicum</name>
    <dbReference type="NCBI Taxonomy" id="1577686"/>
    <lineage>
        <taxon>Bacteria</taxon>
        <taxon>Pseudomonadati</taxon>
        <taxon>Acidobacteriota</taxon>
        <taxon>Terriglobia</taxon>
        <taxon>Terriglobales</taxon>
        <taxon>Acidobacteriaceae</taxon>
        <taxon>Silvibacterium</taxon>
    </lineage>
</organism>
<feature type="transmembrane region" description="Helical" evidence="1">
    <location>
        <begin position="56"/>
        <end position="79"/>
    </location>
</feature>
<dbReference type="PANTHER" id="PTHR42709">
    <property type="entry name" value="ALKALINE PHOSPHATASE LIKE PROTEIN"/>
    <property type="match status" value="1"/>
</dbReference>
<reference evidence="3 4" key="1">
    <citation type="submission" date="2020-08" db="EMBL/GenBank/DDBJ databases">
        <title>Genomic Encyclopedia of Type Strains, Phase IV (KMG-IV): sequencing the most valuable type-strain genomes for metagenomic binning, comparative biology and taxonomic classification.</title>
        <authorList>
            <person name="Goeker M."/>
        </authorList>
    </citation>
    <scope>NUCLEOTIDE SEQUENCE [LARGE SCALE GENOMIC DNA]</scope>
    <source>
        <strain evidence="3 4">DSM 103733</strain>
    </source>
</reference>
<evidence type="ECO:0000313" key="4">
    <source>
        <dbReference type="Proteomes" id="UP000538666"/>
    </source>
</evidence>
<sequence>MKKLLVLSNKYRLLLLAFLKPLGFWGVGLIAALDSSSIPVPMDLIVAGYVWNDAHHFYLYVLMASIGSSLGGLVPYFIGRAGGELFLLKRIDRAKYEQLRDRFGKQEFLALLIPSMMPPPTPWKLFVFAAGVFEMRVVNFMLAIFAGRVIRFTIVSLLTIRYGPEIVHEVGELASRHIVPVLVVLGAIFGVLALVAVRKSLGKRQVAG</sequence>
<dbReference type="AlphaFoldDB" id="A0A841K2W7"/>
<protein>
    <submittedName>
        <fullName evidence="3">Membrane protein YqaA with SNARE-associated domain</fullName>
    </submittedName>
</protein>
<evidence type="ECO:0000256" key="1">
    <source>
        <dbReference type="SAM" id="Phobius"/>
    </source>
</evidence>
<dbReference type="EMBL" id="JACHEK010000007">
    <property type="protein sequence ID" value="MBB6145501.1"/>
    <property type="molecule type" value="Genomic_DNA"/>
</dbReference>
<dbReference type="GO" id="GO:0005886">
    <property type="term" value="C:plasma membrane"/>
    <property type="evidence" value="ECO:0007669"/>
    <property type="project" value="TreeGrafter"/>
</dbReference>
<dbReference type="InterPro" id="IPR051311">
    <property type="entry name" value="DedA_domain"/>
</dbReference>
<gene>
    <name evidence="3" type="ORF">HNQ77_003462</name>
</gene>
<evidence type="ECO:0000313" key="3">
    <source>
        <dbReference type="EMBL" id="MBB6145501.1"/>
    </source>
</evidence>
<dbReference type="PANTHER" id="PTHR42709:SF11">
    <property type="entry name" value="DEDA FAMILY PROTEIN"/>
    <property type="match status" value="1"/>
</dbReference>
<keyword evidence="4" id="KW-1185">Reference proteome</keyword>
<evidence type="ECO:0000259" key="2">
    <source>
        <dbReference type="Pfam" id="PF09335"/>
    </source>
</evidence>